<gene>
    <name evidence="2" type="ORF">ADM99_09775</name>
</gene>
<dbReference type="Pfam" id="PF04298">
    <property type="entry name" value="Zn_peptidase_2"/>
    <property type="match status" value="1"/>
</dbReference>
<accession>A0A0P6WYN3</accession>
<evidence type="ECO:0000313" key="2">
    <source>
        <dbReference type="EMBL" id="KPL71733.1"/>
    </source>
</evidence>
<sequence length="238" mass="25948">MFPQIQWYGSYFTYLMFSLPALLLGLWAQAKVKSAFNKYSKVHNYTGLTGAQVARRLLDSNGLHDVRIEQVSGTLSDHYDPGSKTLRLSPEIYSTPSIAAAGVAAHEAGHAIQDNEHYFPLVLRTALVPTVQLGSWLGPIIFMIGLILSTPIGEKIAIFGLILFALTAVFAIITLPVELNATSRAKAALQTSGFIGFEQMTGINSVLDAAALTYVAAAAQAVSSILYYMFMLMRRNDR</sequence>
<dbReference type="PANTHER" id="PTHR36434:SF1">
    <property type="entry name" value="MEMBRANE PROTEASE YUGP-RELATED"/>
    <property type="match status" value="1"/>
</dbReference>
<dbReference type="AlphaFoldDB" id="A0A0P6WYN3"/>
<keyword evidence="1" id="KW-1133">Transmembrane helix</keyword>
<proteinExistence type="predicted"/>
<organism evidence="2 3">
    <name type="scientific">Leptolinea tardivitalis</name>
    <dbReference type="NCBI Taxonomy" id="229920"/>
    <lineage>
        <taxon>Bacteria</taxon>
        <taxon>Bacillati</taxon>
        <taxon>Chloroflexota</taxon>
        <taxon>Anaerolineae</taxon>
        <taxon>Anaerolineales</taxon>
        <taxon>Anaerolineaceae</taxon>
        <taxon>Leptolinea</taxon>
    </lineage>
</organism>
<evidence type="ECO:0000313" key="3">
    <source>
        <dbReference type="Proteomes" id="UP000050430"/>
    </source>
</evidence>
<name>A0A0P6WYN3_9CHLR</name>
<protein>
    <submittedName>
        <fullName evidence="2">Zinc metallopeptidase</fullName>
    </submittedName>
</protein>
<dbReference type="RefSeq" id="WP_062420334.1">
    <property type="nucleotide sequence ID" value="NZ_BBYA01000001.1"/>
</dbReference>
<feature type="transmembrane region" description="Helical" evidence="1">
    <location>
        <begin position="12"/>
        <end position="30"/>
    </location>
</feature>
<feature type="transmembrane region" description="Helical" evidence="1">
    <location>
        <begin position="209"/>
        <end position="230"/>
    </location>
</feature>
<feature type="transmembrane region" description="Helical" evidence="1">
    <location>
        <begin position="126"/>
        <end position="149"/>
    </location>
</feature>
<dbReference type="OrthoDB" id="9784298at2"/>
<dbReference type="STRING" id="229920.ADM99_09775"/>
<dbReference type="Proteomes" id="UP000050430">
    <property type="component" value="Unassembled WGS sequence"/>
</dbReference>
<keyword evidence="1" id="KW-0812">Transmembrane</keyword>
<dbReference type="PATRIC" id="fig|229920.5.peg.1865"/>
<feature type="transmembrane region" description="Helical" evidence="1">
    <location>
        <begin position="156"/>
        <end position="177"/>
    </location>
</feature>
<dbReference type="EMBL" id="LGCK01000010">
    <property type="protein sequence ID" value="KPL71733.1"/>
    <property type="molecule type" value="Genomic_DNA"/>
</dbReference>
<dbReference type="PANTHER" id="PTHR36434">
    <property type="entry name" value="MEMBRANE PROTEASE YUGP-RELATED"/>
    <property type="match status" value="1"/>
</dbReference>
<keyword evidence="3" id="KW-1185">Reference proteome</keyword>
<keyword evidence="1" id="KW-0472">Membrane</keyword>
<reference evidence="2 3" key="1">
    <citation type="submission" date="2015-07" db="EMBL/GenBank/DDBJ databases">
        <title>Genome sequence of Leptolinea tardivitalis DSM 16556.</title>
        <authorList>
            <person name="Hemp J."/>
            <person name="Ward L.M."/>
            <person name="Pace L.A."/>
            <person name="Fischer W.W."/>
        </authorList>
    </citation>
    <scope>NUCLEOTIDE SEQUENCE [LARGE SCALE GENOMIC DNA]</scope>
    <source>
        <strain evidence="2 3">YMTK-2</strain>
    </source>
</reference>
<dbReference type="InterPro" id="IPR007395">
    <property type="entry name" value="Zn_peptidase_2"/>
</dbReference>
<evidence type="ECO:0000256" key="1">
    <source>
        <dbReference type="SAM" id="Phobius"/>
    </source>
</evidence>
<comment type="caution">
    <text evidence="2">The sequence shown here is derived from an EMBL/GenBank/DDBJ whole genome shotgun (WGS) entry which is preliminary data.</text>
</comment>